<keyword evidence="6" id="KW-0699">rRNA-binding</keyword>
<accession>A0A517TCX7</accession>
<protein>
    <recommendedName>
        <fullName evidence="5 6">Small ribosomal subunit protein bS6</fullName>
    </recommendedName>
</protein>
<dbReference type="RefSeq" id="WP_231734063.1">
    <property type="nucleotide sequence ID" value="NZ_CP036316.1"/>
</dbReference>
<dbReference type="CDD" id="cd00473">
    <property type="entry name" value="bS6"/>
    <property type="match status" value="1"/>
</dbReference>
<evidence type="ECO:0000256" key="1">
    <source>
        <dbReference type="ARBA" id="ARBA00009512"/>
    </source>
</evidence>
<dbReference type="InterPro" id="IPR000529">
    <property type="entry name" value="Ribosomal_bS6"/>
</dbReference>
<comment type="function">
    <text evidence="4 6">Binds together with bS18 to 16S ribosomal RNA.</text>
</comment>
<dbReference type="GO" id="GO:1990904">
    <property type="term" value="C:ribonucleoprotein complex"/>
    <property type="evidence" value="ECO:0007669"/>
    <property type="project" value="UniProtKB-KW"/>
</dbReference>
<dbReference type="NCBIfam" id="TIGR00166">
    <property type="entry name" value="S6"/>
    <property type="match status" value="1"/>
</dbReference>
<dbReference type="Proteomes" id="UP000319976">
    <property type="component" value="Chromosome"/>
</dbReference>
<evidence type="ECO:0000313" key="8">
    <source>
        <dbReference type="Proteomes" id="UP000319976"/>
    </source>
</evidence>
<dbReference type="EMBL" id="CP036316">
    <property type="protein sequence ID" value="QDT66233.1"/>
    <property type="molecule type" value="Genomic_DNA"/>
</dbReference>
<evidence type="ECO:0000256" key="6">
    <source>
        <dbReference type="HAMAP-Rule" id="MF_00360"/>
    </source>
</evidence>
<keyword evidence="6" id="KW-0694">RNA-binding</keyword>
<evidence type="ECO:0000256" key="4">
    <source>
        <dbReference type="ARBA" id="ARBA00035104"/>
    </source>
</evidence>
<dbReference type="InterPro" id="IPR035980">
    <property type="entry name" value="Ribosomal_bS6_sf"/>
</dbReference>
<dbReference type="GO" id="GO:0019843">
    <property type="term" value="F:rRNA binding"/>
    <property type="evidence" value="ECO:0007669"/>
    <property type="project" value="UniProtKB-UniRule"/>
</dbReference>
<keyword evidence="8" id="KW-1185">Reference proteome</keyword>
<proteinExistence type="inferred from homology"/>
<gene>
    <name evidence="6 7" type="primary">rpsF</name>
    <name evidence="7" type="ORF">V22_34980</name>
</gene>
<dbReference type="Gene3D" id="3.30.70.60">
    <property type="match status" value="1"/>
</dbReference>
<evidence type="ECO:0000256" key="2">
    <source>
        <dbReference type="ARBA" id="ARBA00022980"/>
    </source>
</evidence>
<dbReference type="GO" id="GO:0003735">
    <property type="term" value="F:structural constituent of ribosome"/>
    <property type="evidence" value="ECO:0007669"/>
    <property type="project" value="InterPro"/>
</dbReference>
<evidence type="ECO:0000256" key="3">
    <source>
        <dbReference type="ARBA" id="ARBA00023274"/>
    </source>
</evidence>
<comment type="similarity">
    <text evidence="1 6">Belongs to the bacterial ribosomal protein bS6 family.</text>
</comment>
<keyword evidence="2 6" id="KW-0689">Ribosomal protein</keyword>
<dbReference type="HAMAP" id="MF_00360">
    <property type="entry name" value="Ribosomal_bS6"/>
    <property type="match status" value="1"/>
</dbReference>
<dbReference type="AlphaFoldDB" id="A0A517TCX7"/>
<dbReference type="InterPro" id="IPR020814">
    <property type="entry name" value="Ribosomal_S6_plastid/chlpt"/>
</dbReference>
<dbReference type="GO" id="GO:0005840">
    <property type="term" value="C:ribosome"/>
    <property type="evidence" value="ECO:0007669"/>
    <property type="project" value="UniProtKB-KW"/>
</dbReference>
<name>A0A517TCX7_9PLAN</name>
<sequence>MSEDNSNLGDYEGMFLLDSAKFASDPDGAVADLTGIIEKCEGEIVAHRPWQDGRLAYEIEGRRKGLHYLIMFRMPPTKMDEFDRACHLSDRVLRQMTIRHPDVLFEAMVASISPDAAAETEEEPVAAGADE</sequence>
<keyword evidence="3 6" id="KW-0687">Ribonucleoprotein</keyword>
<dbReference type="SUPFAM" id="SSF54995">
    <property type="entry name" value="Ribosomal protein S6"/>
    <property type="match status" value="1"/>
</dbReference>
<organism evidence="7 8">
    <name type="scientific">Calycomorphotria hydatis</name>
    <dbReference type="NCBI Taxonomy" id="2528027"/>
    <lineage>
        <taxon>Bacteria</taxon>
        <taxon>Pseudomonadati</taxon>
        <taxon>Planctomycetota</taxon>
        <taxon>Planctomycetia</taxon>
        <taxon>Planctomycetales</taxon>
        <taxon>Planctomycetaceae</taxon>
        <taxon>Calycomorphotria</taxon>
    </lineage>
</organism>
<evidence type="ECO:0000313" key="7">
    <source>
        <dbReference type="EMBL" id="QDT66233.1"/>
    </source>
</evidence>
<dbReference type="KEGG" id="chya:V22_34980"/>
<dbReference type="Pfam" id="PF01250">
    <property type="entry name" value="Ribosomal_S6"/>
    <property type="match status" value="1"/>
</dbReference>
<dbReference type="InterPro" id="IPR014717">
    <property type="entry name" value="Transl_elong_EF1B/ribsomal_bS6"/>
</dbReference>
<reference evidence="7 8" key="1">
    <citation type="submission" date="2019-02" db="EMBL/GenBank/DDBJ databases">
        <title>Deep-cultivation of Planctomycetes and their phenomic and genomic characterization uncovers novel biology.</title>
        <authorList>
            <person name="Wiegand S."/>
            <person name="Jogler M."/>
            <person name="Boedeker C."/>
            <person name="Pinto D."/>
            <person name="Vollmers J."/>
            <person name="Rivas-Marin E."/>
            <person name="Kohn T."/>
            <person name="Peeters S.H."/>
            <person name="Heuer A."/>
            <person name="Rast P."/>
            <person name="Oberbeckmann S."/>
            <person name="Bunk B."/>
            <person name="Jeske O."/>
            <person name="Meyerdierks A."/>
            <person name="Storesund J.E."/>
            <person name="Kallscheuer N."/>
            <person name="Luecker S."/>
            <person name="Lage O.M."/>
            <person name="Pohl T."/>
            <person name="Merkel B.J."/>
            <person name="Hornburger P."/>
            <person name="Mueller R.-W."/>
            <person name="Bruemmer F."/>
            <person name="Labrenz M."/>
            <person name="Spormann A.M."/>
            <person name="Op den Camp H."/>
            <person name="Overmann J."/>
            <person name="Amann R."/>
            <person name="Jetten M.S.M."/>
            <person name="Mascher T."/>
            <person name="Medema M.H."/>
            <person name="Devos D.P."/>
            <person name="Kaster A.-K."/>
            <person name="Ovreas L."/>
            <person name="Rohde M."/>
            <person name="Galperin M.Y."/>
            <person name="Jogler C."/>
        </authorList>
    </citation>
    <scope>NUCLEOTIDE SEQUENCE [LARGE SCALE GENOMIC DNA]</scope>
    <source>
        <strain evidence="7 8">V22</strain>
    </source>
</reference>
<dbReference type="GO" id="GO:0006412">
    <property type="term" value="P:translation"/>
    <property type="evidence" value="ECO:0007669"/>
    <property type="project" value="UniProtKB-UniRule"/>
</dbReference>
<evidence type="ECO:0000256" key="5">
    <source>
        <dbReference type="ARBA" id="ARBA00035294"/>
    </source>
</evidence>